<dbReference type="GO" id="GO:0046872">
    <property type="term" value="F:metal ion binding"/>
    <property type="evidence" value="ECO:0007669"/>
    <property type="project" value="UniProtKB-KW"/>
</dbReference>
<keyword evidence="3" id="KW-0808">Transferase</keyword>
<gene>
    <name evidence="9" type="ORF">UFOPK2598_00436</name>
</gene>
<dbReference type="PANTHER" id="PTHR11601:SF34">
    <property type="entry name" value="CYSTEINE DESULFURASE"/>
    <property type="match status" value="1"/>
</dbReference>
<dbReference type="Gene3D" id="3.90.1150.10">
    <property type="entry name" value="Aspartate Aminotransferase, domain 1"/>
    <property type="match status" value="1"/>
</dbReference>
<dbReference type="InterPro" id="IPR015421">
    <property type="entry name" value="PyrdxlP-dep_Trfase_major"/>
</dbReference>
<dbReference type="Pfam" id="PF00266">
    <property type="entry name" value="Aminotran_5"/>
    <property type="match status" value="1"/>
</dbReference>
<dbReference type="Gene3D" id="1.10.260.50">
    <property type="match status" value="1"/>
</dbReference>
<proteinExistence type="inferred from homology"/>
<dbReference type="EMBL" id="CAEZXV010000028">
    <property type="protein sequence ID" value="CAB4698102.1"/>
    <property type="molecule type" value="Genomic_DNA"/>
</dbReference>
<keyword evidence="5" id="KW-0663">Pyridoxal phosphate</keyword>
<dbReference type="PIRSF" id="PIRSF005572">
    <property type="entry name" value="NifS"/>
    <property type="match status" value="1"/>
</dbReference>
<accession>A0A6J6PHT8</accession>
<dbReference type="PANTHER" id="PTHR11601">
    <property type="entry name" value="CYSTEINE DESULFURYLASE FAMILY MEMBER"/>
    <property type="match status" value="1"/>
</dbReference>
<feature type="domain" description="Aminotransferase class V" evidence="8">
    <location>
        <begin position="3"/>
        <end position="365"/>
    </location>
</feature>
<evidence type="ECO:0000256" key="7">
    <source>
        <dbReference type="ARBA" id="ARBA00023014"/>
    </source>
</evidence>
<dbReference type="GO" id="GO:0051536">
    <property type="term" value="F:iron-sulfur cluster binding"/>
    <property type="evidence" value="ECO:0007669"/>
    <property type="project" value="UniProtKB-KW"/>
</dbReference>
<dbReference type="InterPro" id="IPR016454">
    <property type="entry name" value="Cysteine_dSase"/>
</dbReference>
<organism evidence="9">
    <name type="scientific">freshwater metagenome</name>
    <dbReference type="NCBI Taxonomy" id="449393"/>
    <lineage>
        <taxon>unclassified sequences</taxon>
        <taxon>metagenomes</taxon>
        <taxon>ecological metagenomes</taxon>
    </lineage>
</organism>
<sequence length="386" mass="40679">MAIYLDHAATAPINDAAIAALNAQMRKLGNASSVHNPGRAVRKDVEDARHKLSELINANPSEIIFTGSGTEANNLAIKGFFWQSPTRNVIVTSAFEHHAILDPVEWLVEHEGAEQVLVPITKAGVIDLDFLKNIVATRGNEIAVISIMHSNNELGSIQPIAEVVKIAGDIPVHTDAVQSFGKVDFDFEKLGVTAATISAHKVGGPLGIAALILRRGLDLTPILHGGGQEREIRSGTLNAPAIVAFAAASEFAIANREANFARVRELRDYFIEGLKKSVPDVSINSVIDPALPGIVNATFPGTESDALLLLLDTEGISASAGSACSAGVPRPSHVLVALGLSESDADASLRISIGTTNTKAEIDQVLAVMPSVVERARNAFVVSGLK</sequence>
<name>A0A6J6PHT8_9ZZZZ</name>
<keyword evidence="6" id="KW-0408">Iron</keyword>
<dbReference type="InterPro" id="IPR015422">
    <property type="entry name" value="PyrdxlP-dep_Trfase_small"/>
</dbReference>
<evidence type="ECO:0000256" key="4">
    <source>
        <dbReference type="ARBA" id="ARBA00022723"/>
    </source>
</evidence>
<evidence type="ECO:0000259" key="8">
    <source>
        <dbReference type="Pfam" id="PF00266"/>
    </source>
</evidence>
<evidence type="ECO:0000256" key="1">
    <source>
        <dbReference type="ARBA" id="ARBA00001933"/>
    </source>
</evidence>
<keyword evidence="7" id="KW-0411">Iron-sulfur</keyword>
<evidence type="ECO:0000256" key="5">
    <source>
        <dbReference type="ARBA" id="ARBA00022898"/>
    </source>
</evidence>
<evidence type="ECO:0000256" key="6">
    <source>
        <dbReference type="ARBA" id="ARBA00023004"/>
    </source>
</evidence>
<evidence type="ECO:0000256" key="3">
    <source>
        <dbReference type="ARBA" id="ARBA00022679"/>
    </source>
</evidence>
<evidence type="ECO:0000256" key="2">
    <source>
        <dbReference type="ARBA" id="ARBA00006490"/>
    </source>
</evidence>
<dbReference type="InterPro" id="IPR000192">
    <property type="entry name" value="Aminotrans_V_dom"/>
</dbReference>
<dbReference type="AlphaFoldDB" id="A0A6J6PHT8"/>
<dbReference type="SUPFAM" id="SSF53383">
    <property type="entry name" value="PLP-dependent transferases"/>
    <property type="match status" value="1"/>
</dbReference>
<dbReference type="Gene3D" id="3.40.640.10">
    <property type="entry name" value="Type I PLP-dependent aspartate aminotransferase-like (Major domain)"/>
    <property type="match status" value="1"/>
</dbReference>
<reference evidence="9" key="1">
    <citation type="submission" date="2020-05" db="EMBL/GenBank/DDBJ databases">
        <authorList>
            <person name="Chiriac C."/>
            <person name="Salcher M."/>
            <person name="Ghai R."/>
            <person name="Kavagutti S V."/>
        </authorList>
    </citation>
    <scope>NUCLEOTIDE SEQUENCE</scope>
</reference>
<protein>
    <submittedName>
        <fullName evidence="9">Unannotated protein</fullName>
    </submittedName>
</protein>
<keyword evidence="4" id="KW-0479">Metal-binding</keyword>
<dbReference type="GO" id="GO:0016740">
    <property type="term" value="F:transferase activity"/>
    <property type="evidence" value="ECO:0007669"/>
    <property type="project" value="UniProtKB-KW"/>
</dbReference>
<comment type="cofactor">
    <cofactor evidence="1">
        <name>pyridoxal 5'-phosphate</name>
        <dbReference type="ChEBI" id="CHEBI:597326"/>
    </cofactor>
</comment>
<comment type="similarity">
    <text evidence="2">Belongs to the class-V pyridoxal-phosphate-dependent aminotransferase family. NifS/IscS subfamily.</text>
</comment>
<dbReference type="InterPro" id="IPR015424">
    <property type="entry name" value="PyrdxlP-dep_Trfase"/>
</dbReference>
<evidence type="ECO:0000313" key="9">
    <source>
        <dbReference type="EMBL" id="CAB4698102.1"/>
    </source>
</evidence>